<proteinExistence type="predicted"/>
<gene>
    <name evidence="1" type="ORF">M153_4710001368</name>
</gene>
<protein>
    <submittedName>
        <fullName evidence="1">Uncharacterized protein</fullName>
    </submittedName>
</protein>
<comment type="caution">
    <text evidence="1">The sequence shown here is derived from an EMBL/GenBank/DDBJ whole genome shotgun (WGS) entry which is preliminary data.</text>
</comment>
<dbReference type="Proteomes" id="UP000051530">
    <property type="component" value="Unassembled WGS sequence"/>
</dbReference>
<reference evidence="1 2" key="1">
    <citation type="submission" date="2015-07" db="EMBL/GenBank/DDBJ databases">
        <title>The genome of Pseudoloma neurophilia, a relevant intracellular parasite of the zebrafish.</title>
        <authorList>
            <person name="Ndikumana S."/>
            <person name="Pelin A."/>
            <person name="Sanders J."/>
            <person name="Corradi N."/>
        </authorList>
    </citation>
    <scope>NUCLEOTIDE SEQUENCE [LARGE SCALE GENOMIC DNA]</scope>
    <source>
        <strain evidence="1 2">MK1</strain>
    </source>
</reference>
<sequence>MKFNYDISLPEKKKKLMKLNTFPKNNPFKNFDDSLKTPKTLFTPIQEIRPNNLLEKIVNMTNKEKEQKEKDESAIWLKKNKFTERPKIENRTNKVSDMIEPVNYERIFEESFVDVDEHLENLKWSDFKPGKEEYLLFDVNETNFEIKTMTKNVMGFPSKVTLKNEKGETEYNCYANNIQDYYLIEETDDCVFYYPMKKSLKLKKVNKKEENLNQE</sequence>
<keyword evidence="2" id="KW-1185">Reference proteome</keyword>
<organism evidence="1 2">
    <name type="scientific">Pseudoloma neurophilia</name>
    <dbReference type="NCBI Taxonomy" id="146866"/>
    <lineage>
        <taxon>Eukaryota</taxon>
        <taxon>Fungi</taxon>
        <taxon>Fungi incertae sedis</taxon>
        <taxon>Microsporidia</taxon>
        <taxon>Pseudoloma</taxon>
    </lineage>
</organism>
<name>A0A0R0M4Y4_9MICR</name>
<dbReference type="AlphaFoldDB" id="A0A0R0M4Y4"/>
<dbReference type="VEuPathDB" id="MicrosporidiaDB:M153_4710001368"/>
<accession>A0A0R0M4Y4</accession>
<dbReference type="EMBL" id="LGUB01000171">
    <property type="protein sequence ID" value="KRH93952.1"/>
    <property type="molecule type" value="Genomic_DNA"/>
</dbReference>
<evidence type="ECO:0000313" key="2">
    <source>
        <dbReference type="Proteomes" id="UP000051530"/>
    </source>
</evidence>
<evidence type="ECO:0000313" key="1">
    <source>
        <dbReference type="EMBL" id="KRH93952.1"/>
    </source>
</evidence>